<evidence type="ECO:0000313" key="8">
    <source>
        <dbReference type="Proteomes" id="UP000258309"/>
    </source>
</evidence>
<keyword evidence="8" id="KW-1185">Reference proteome</keyword>
<evidence type="ECO:0000256" key="2">
    <source>
        <dbReference type="ARBA" id="ARBA00022692"/>
    </source>
</evidence>
<gene>
    <name evidence="7" type="ORF">B7463_g6536</name>
</gene>
<dbReference type="Proteomes" id="UP000258309">
    <property type="component" value="Unassembled WGS sequence"/>
</dbReference>
<keyword evidence="3 5" id="KW-1133">Transmembrane helix</keyword>
<keyword evidence="4 5" id="KW-0472">Membrane</keyword>
<reference evidence="7 8" key="1">
    <citation type="submission" date="2018-05" db="EMBL/GenBank/DDBJ databases">
        <title>Draft genome sequence of Scytalidium lignicola DSM 105466, a ubiquitous saprotrophic fungus.</title>
        <authorList>
            <person name="Buettner E."/>
            <person name="Gebauer A.M."/>
            <person name="Hofrichter M."/>
            <person name="Liers C."/>
            <person name="Kellner H."/>
        </authorList>
    </citation>
    <scope>NUCLEOTIDE SEQUENCE [LARGE SCALE GENOMIC DNA]</scope>
    <source>
        <strain evidence="7 8">DSM 105466</strain>
    </source>
</reference>
<comment type="subcellular location">
    <subcellularLocation>
        <location evidence="1">Membrane</location>
        <topology evidence="1">Multi-pass membrane protein</topology>
    </subcellularLocation>
</comment>
<sequence length="165" mass="18810">MLFEDLLSFCLRLGELAFSAIVAGLTGDYLHRTRGASAWVNRYFIYTEVVAAIGILTSLMFLLPFATTFIHWPVDFINFVLFMVAFGLLTDWIGPMSCGSVWNWNGIIGDSQCSKWKADIAFSFLASIFFLASCLLGLYVVYHLRRPVITDRAGAGRYRWYRRSY</sequence>
<proteinExistence type="predicted"/>
<name>A0A3E2H8T8_SCYLI</name>
<dbReference type="AlphaFoldDB" id="A0A3E2H8T8"/>
<evidence type="ECO:0000256" key="3">
    <source>
        <dbReference type="ARBA" id="ARBA00022989"/>
    </source>
</evidence>
<dbReference type="OMA" id="NCGSIWH"/>
<evidence type="ECO:0000256" key="1">
    <source>
        <dbReference type="ARBA" id="ARBA00004141"/>
    </source>
</evidence>
<dbReference type="PANTHER" id="PTHR39608:SF1">
    <property type="entry name" value="INTEGRAL MEMBRANE PROTEIN (AFU_ORTHOLOGUE AFUA_5G08640)"/>
    <property type="match status" value="1"/>
</dbReference>
<feature type="non-terminal residue" evidence="7">
    <location>
        <position position="1"/>
    </location>
</feature>
<evidence type="ECO:0000256" key="4">
    <source>
        <dbReference type="ARBA" id="ARBA00023136"/>
    </source>
</evidence>
<feature type="domain" description="MARVEL" evidence="6">
    <location>
        <begin position="8"/>
        <end position="136"/>
    </location>
</feature>
<dbReference type="Pfam" id="PF01284">
    <property type="entry name" value="MARVEL"/>
    <property type="match status" value="1"/>
</dbReference>
<dbReference type="PANTHER" id="PTHR39608">
    <property type="entry name" value="INTEGRAL MEMBRANE PROTEIN (AFU_ORTHOLOGUE AFUA_5G08640)"/>
    <property type="match status" value="1"/>
</dbReference>
<feature type="non-terminal residue" evidence="7">
    <location>
        <position position="165"/>
    </location>
</feature>
<accession>A0A3E2H8T8</accession>
<keyword evidence="2 5" id="KW-0812">Transmembrane</keyword>
<evidence type="ECO:0000256" key="5">
    <source>
        <dbReference type="SAM" id="Phobius"/>
    </source>
</evidence>
<feature type="transmembrane region" description="Helical" evidence="5">
    <location>
        <begin position="120"/>
        <end position="142"/>
    </location>
</feature>
<dbReference type="OrthoDB" id="4074965at2759"/>
<evidence type="ECO:0000313" key="7">
    <source>
        <dbReference type="EMBL" id="RFU29794.1"/>
    </source>
</evidence>
<organism evidence="7 8">
    <name type="scientific">Scytalidium lignicola</name>
    <name type="common">Hyphomycete</name>
    <dbReference type="NCBI Taxonomy" id="5539"/>
    <lineage>
        <taxon>Eukaryota</taxon>
        <taxon>Fungi</taxon>
        <taxon>Dikarya</taxon>
        <taxon>Ascomycota</taxon>
        <taxon>Pezizomycotina</taxon>
        <taxon>Leotiomycetes</taxon>
        <taxon>Leotiomycetes incertae sedis</taxon>
        <taxon>Scytalidium</taxon>
    </lineage>
</organism>
<comment type="caution">
    <text evidence="7">The sequence shown here is derived from an EMBL/GenBank/DDBJ whole genome shotgun (WGS) entry which is preliminary data.</text>
</comment>
<feature type="transmembrane region" description="Helical" evidence="5">
    <location>
        <begin position="43"/>
        <end position="64"/>
    </location>
</feature>
<dbReference type="EMBL" id="NCSJ02000117">
    <property type="protein sequence ID" value="RFU29794.1"/>
    <property type="molecule type" value="Genomic_DNA"/>
</dbReference>
<dbReference type="InterPro" id="IPR008253">
    <property type="entry name" value="Marvel"/>
</dbReference>
<evidence type="ECO:0000259" key="6">
    <source>
        <dbReference type="Pfam" id="PF01284"/>
    </source>
</evidence>
<protein>
    <recommendedName>
        <fullName evidence="6">MARVEL domain-containing protein</fullName>
    </recommendedName>
</protein>
<feature type="transmembrane region" description="Helical" evidence="5">
    <location>
        <begin position="76"/>
        <end position="94"/>
    </location>
</feature>
<dbReference type="GO" id="GO:0016020">
    <property type="term" value="C:membrane"/>
    <property type="evidence" value="ECO:0007669"/>
    <property type="project" value="UniProtKB-SubCell"/>
</dbReference>